<dbReference type="PANTHER" id="PTHR33086">
    <property type="entry name" value="OS05G0468200 PROTEIN-RELATED"/>
    <property type="match status" value="1"/>
</dbReference>
<organism evidence="1">
    <name type="scientific">Arundo donax</name>
    <name type="common">Giant reed</name>
    <name type="synonym">Donax arundinaceus</name>
    <dbReference type="NCBI Taxonomy" id="35708"/>
    <lineage>
        <taxon>Eukaryota</taxon>
        <taxon>Viridiplantae</taxon>
        <taxon>Streptophyta</taxon>
        <taxon>Embryophyta</taxon>
        <taxon>Tracheophyta</taxon>
        <taxon>Spermatophyta</taxon>
        <taxon>Magnoliopsida</taxon>
        <taxon>Liliopsida</taxon>
        <taxon>Poales</taxon>
        <taxon>Poaceae</taxon>
        <taxon>PACMAD clade</taxon>
        <taxon>Arundinoideae</taxon>
        <taxon>Arundineae</taxon>
        <taxon>Arundo</taxon>
    </lineage>
</organism>
<dbReference type="EMBL" id="GBRH01237489">
    <property type="protein sequence ID" value="JAD60406.1"/>
    <property type="molecule type" value="Transcribed_RNA"/>
</dbReference>
<reference evidence="1" key="1">
    <citation type="submission" date="2014-09" db="EMBL/GenBank/DDBJ databases">
        <authorList>
            <person name="Magalhaes I.L.F."/>
            <person name="Oliveira U."/>
            <person name="Santos F.R."/>
            <person name="Vidigal T.H.D.A."/>
            <person name="Brescovit A.D."/>
            <person name="Santos A.J."/>
        </authorList>
    </citation>
    <scope>NUCLEOTIDE SEQUENCE</scope>
    <source>
        <tissue evidence="1">Shoot tissue taken approximately 20 cm above the soil surface</tissue>
    </source>
</reference>
<evidence type="ECO:0000313" key="1">
    <source>
        <dbReference type="EMBL" id="JAD60406.1"/>
    </source>
</evidence>
<sequence length="148" mass="16282">MWSLGGADGDHRWECDFSVPFGDIWADASYAAATEPPLVKEVPVLALVHPYDPAVVYFWEPLGGARLFSVNVPAKKVIECGEQFSIPDYGIPEAEFPSSRTIHAWHLPPPLHYRLHGSAVLRALLCLCGPDDLPDEEQSSAVGFTLHM</sequence>
<dbReference type="PANTHER" id="PTHR33086:SF44">
    <property type="entry name" value="OS03G0683600 PROTEIN"/>
    <property type="match status" value="1"/>
</dbReference>
<dbReference type="AlphaFoldDB" id="A0A0A9BAP5"/>
<accession>A0A0A9BAP5</accession>
<name>A0A0A9BAP5_ARUDO</name>
<protein>
    <recommendedName>
        <fullName evidence="2">DUF1618 domain-containing protein</fullName>
    </recommendedName>
</protein>
<evidence type="ECO:0008006" key="2">
    <source>
        <dbReference type="Google" id="ProtNLM"/>
    </source>
</evidence>
<proteinExistence type="predicted"/>
<reference evidence="1" key="2">
    <citation type="journal article" date="2015" name="Data Brief">
        <title>Shoot transcriptome of the giant reed, Arundo donax.</title>
        <authorList>
            <person name="Barrero R.A."/>
            <person name="Guerrero F.D."/>
            <person name="Moolhuijzen P."/>
            <person name="Goolsby J.A."/>
            <person name="Tidwell J."/>
            <person name="Bellgard S.E."/>
            <person name="Bellgard M.I."/>
        </authorList>
    </citation>
    <scope>NUCLEOTIDE SEQUENCE</scope>
    <source>
        <tissue evidence="1">Shoot tissue taken approximately 20 cm above the soil surface</tissue>
    </source>
</reference>